<evidence type="ECO:0000313" key="11">
    <source>
        <dbReference type="Proteomes" id="UP000290900"/>
    </source>
</evidence>
<dbReference type="AlphaFoldDB" id="A0A448YF16"/>
<dbReference type="SUPFAM" id="SSF103473">
    <property type="entry name" value="MFS general substrate transporter"/>
    <property type="match status" value="1"/>
</dbReference>
<protein>
    <submittedName>
        <fullName evidence="10">DEKNAAC100599</fullName>
    </submittedName>
</protein>
<feature type="transmembrane region" description="Helical" evidence="8">
    <location>
        <begin position="289"/>
        <end position="308"/>
    </location>
</feature>
<evidence type="ECO:0000256" key="7">
    <source>
        <dbReference type="SAM" id="MobiDB-lite"/>
    </source>
</evidence>
<keyword evidence="6 8" id="KW-0472">Membrane</keyword>
<organism evidence="10 11">
    <name type="scientific">Brettanomyces naardenensis</name>
    <name type="common">Yeast</name>
    <dbReference type="NCBI Taxonomy" id="13370"/>
    <lineage>
        <taxon>Eukaryota</taxon>
        <taxon>Fungi</taxon>
        <taxon>Dikarya</taxon>
        <taxon>Ascomycota</taxon>
        <taxon>Saccharomycotina</taxon>
        <taxon>Pichiomycetes</taxon>
        <taxon>Pichiales</taxon>
        <taxon>Pichiaceae</taxon>
        <taxon>Brettanomyces</taxon>
    </lineage>
</organism>
<feature type="transmembrane region" description="Helical" evidence="8">
    <location>
        <begin position="328"/>
        <end position="349"/>
    </location>
</feature>
<keyword evidence="3" id="KW-0813">Transport</keyword>
<dbReference type="PANTHER" id="PTHR23501:SF191">
    <property type="entry name" value="VACUOLAR BASIC AMINO ACID TRANSPORTER 4"/>
    <property type="match status" value="1"/>
</dbReference>
<keyword evidence="11" id="KW-1185">Reference proteome</keyword>
<evidence type="ECO:0000256" key="6">
    <source>
        <dbReference type="ARBA" id="ARBA00023136"/>
    </source>
</evidence>
<feature type="transmembrane region" description="Helical" evidence="8">
    <location>
        <begin position="369"/>
        <end position="386"/>
    </location>
</feature>
<feature type="transmembrane region" description="Helical" evidence="8">
    <location>
        <begin position="127"/>
        <end position="150"/>
    </location>
</feature>
<evidence type="ECO:0000256" key="8">
    <source>
        <dbReference type="SAM" id="Phobius"/>
    </source>
</evidence>
<dbReference type="EMBL" id="CAACVR010000001">
    <property type="protein sequence ID" value="VEU19500.1"/>
    <property type="molecule type" value="Genomic_DNA"/>
</dbReference>
<dbReference type="Proteomes" id="UP000290900">
    <property type="component" value="Unassembled WGS sequence"/>
</dbReference>
<feature type="transmembrane region" description="Helical" evidence="8">
    <location>
        <begin position="96"/>
        <end position="115"/>
    </location>
</feature>
<dbReference type="InParanoid" id="A0A448YF16"/>
<gene>
    <name evidence="10" type="ORF">BRENAR_LOCUS237</name>
</gene>
<dbReference type="GO" id="GO:0015174">
    <property type="term" value="F:basic amino acid transmembrane transporter activity"/>
    <property type="evidence" value="ECO:0007669"/>
    <property type="project" value="TreeGrafter"/>
</dbReference>
<dbReference type="Pfam" id="PF07690">
    <property type="entry name" value="MFS_1"/>
    <property type="match status" value="1"/>
</dbReference>
<reference evidence="10 11" key="1">
    <citation type="submission" date="2018-12" db="EMBL/GenBank/DDBJ databases">
        <authorList>
            <person name="Tiukova I."/>
            <person name="Dainat J."/>
        </authorList>
    </citation>
    <scope>NUCLEOTIDE SEQUENCE [LARGE SCALE GENOMIC DNA]</scope>
</reference>
<feature type="region of interest" description="Disordered" evidence="7">
    <location>
        <begin position="1"/>
        <end position="49"/>
    </location>
</feature>
<dbReference type="PROSITE" id="PS50850">
    <property type="entry name" value="MFS"/>
    <property type="match status" value="1"/>
</dbReference>
<evidence type="ECO:0000256" key="1">
    <source>
        <dbReference type="ARBA" id="ARBA00004127"/>
    </source>
</evidence>
<feature type="transmembrane region" description="Helical" evidence="8">
    <location>
        <begin position="431"/>
        <end position="448"/>
    </location>
</feature>
<comment type="subcellular location">
    <subcellularLocation>
        <location evidence="1">Endomembrane system</location>
        <topology evidence="1">Multi-pass membrane protein</topology>
    </subcellularLocation>
</comment>
<dbReference type="InterPro" id="IPR036259">
    <property type="entry name" value="MFS_trans_sf"/>
</dbReference>
<feature type="transmembrane region" description="Helical" evidence="8">
    <location>
        <begin position="189"/>
        <end position="211"/>
    </location>
</feature>
<dbReference type="Gene3D" id="1.20.1720.10">
    <property type="entry name" value="Multidrug resistance protein D"/>
    <property type="match status" value="1"/>
</dbReference>
<keyword evidence="5 8" id="KW-1133">Transmembrane helix</keyword>
<dbReference type="STRING" id="13370.A0A448YF16"/>
<dbReference type="InterPro" id="IPR020846">
    <property type="entry name" value="MFS_dom"/>
</dbReference>
<dbReference type="GO" id="GO:0012505">
    <property type="term" value="C:endomembrane system"/>
    <property type="evidence" value="ECO:0007669"/>
    <property type="project" value="UniProtKB-SubCell"/>
</dbReference>
<feature type="domain" description="Major facilitator superfamily (MFS) profile" evidence="9">
    <location>
        <begin position="62"/>
        <end position="566"/>
    </location>
</feature>
<evidence type="ECO:0000313" key="10">
    <source>
        <dbReference type="EMBL" id="VEU19500.1"/>
    </source>
</evidence>
<keyword evidence="4 8" id="KW-0812">Transmembrane</keyword>
<dbReference type="Gene3D" id="1.20.1250.20">
    <property type="entry name" value="MFS general substrate transporter like domains"/>
    <property type="match status" value="1"/>
</dbReference>
<feature type="compositionally biased region" description="Polar residues" evidence="7">
    <location>
        <begin position="11"/>
        <end position="38"/>
    </location>
</feature>
<proteinExistence type="inferred from homology"/>
<feature type="transmembrane region" description="Helical" evidence="8">
    <location>
        <begin position="156"/>
        <end position="177"/>
    </location>
</feature>
<evidence type="ECO:0000256" key="5">
    <source>
        <dbReference type="ARBA" id="ARBA00022989"/>
    </source>
</evidence>
<dbReference type="GO" id="GO:0000329">
    <property type="term" value="C:fungal-type vacuole membrane"/>
    <property type="evidence" value="ECO:0007669"/>
    <property type="project" value="TreeGrafter"/>
</dbReference>
<evidence type="ECO:0000256" key="2">
    <source>
        <dbReference type="ARBA" id="ARBA00008335"/>
    </source>
</evidence>
<dbReference type="InterPro" id="IPR011701">
    <property type="entry name" value="MFS"/>
</dbReference>
<dbReference type="PANTHER" id="PTHR23501">
    <property type="entry name" value="MAJOR FACILITATOR SUPERFAMILY"/>
    <property type="match status" value="1"/>
</dbReference>
<feature type="transmembrane region" description="Helical" evidence="8">
    <location>
        <begin position="258"/>
        <end position="277"/>
    </location>
</feature>
<feature type="transmembrane region" description="Helical" evidence="8">
    <location>
        <begin position="540"/>
        <end position="562"/>
    </location>
</feature>
<dbReference type="OrthoDB" id="3437016at2759"/>
<evidence type="ECO:0000259" key="9">
    <source>
        <dbReference type="PROSITE" id="PS50850"/>
    </source>
</evidence>
<evidence type="ECO:0000256" key="4">
    <source>
        <dbReference type="ARBA" id="ARBA00022692"/>
    </source>
</evidence>
<feature type="transmembrane region" description="Helical" evidence="8">
    <location>
        <begin position="59"/>
        <end position="84"/>
    </location>
</feature>
<accession>A0A448YF16</accession>
<feature type="transmembrane region" description="Helical" evidence="8">
    <location>
        <begin position="217"/>
        <end position="237"/>
    </location>
</feature>
<comment type="similarity">
    <text evidence="2">Belongs to the major facilitator superfamily.</text>
</comment>
<name>A0A448YF16_BRENA</name>
<feature type="transmembrane region" description="Helical" evidence="8">
    <location>
        <begin position="393"/>
        <end position="411"/>
    </location>
</feature>
<evidence type="ECO:0000256" key="3">
    <source>
        <dbReference type="ARBA" id="ARBA00022448"/>
    </source>
</evidence>
<sequence length="571" mass="62242">MIAKTKDSDFIVSQISDEESQLPSSDSSQIFSEDTPSYGSIPRGAESSVPGEGMSKASFYITLLCAFSNVFLASMDSTMVATLLEVIASDLEAMDNVSWVATSYLLSCAAFQPLFGKISDVFGRKAVVLVCCLLFGIGCLISGLADSLWWLVAGRFIAGIGGGGFFSLTTIIVSDLVPNRQRGLYQGYVNVFFHTGAASGGVLAGIIEKFFGWRTAFLFQVPVCIITAGLTAAYLNLPKGSMGLGVQDSSAWKKMKSLDYIGSAILVLSLFAMMLAASFGGKEISFDSIQFKFLVTFSIMGLTAFYFYERLVAEQPVIPVKMLHNRTVLASSFNCWFACMNMFITFYYIPFYWSSVKNVTALDCGLRMILGSLVASLSSVYAGWYIKKTSKYWNLLVGSGVATVLGSIAIYFSTKKDSALEDYFITLPVRYAGSVDITVILVAMISAVSHSEQALVTSIQYGFRSTGSTLGVSIANAILEFGLHRQIDAKFNLLSGIPDEFKDPKVLSFIKQSALKNPHYAFDGAPSFFKDSIISSYDEACHYVFIFLIVTGVATFITTLFVEENNLKKDE</sequence>